<feature type="transmembrane region" description="Helical" evidence="7">
    <location>
        <begin position="312"/>
        <end position="334"/>
    </location>
</feature>
<keyword evidence="4 7" id="KW-0472">Membrane</keyword>
<feature type="domain" description="Major facilitator superfamily (MFS) profile" evidence="8">
    <location>
        <begin position="46"/>
        <end position="519"/>
    </location>
</feature>
<keyword evidence="5" id="KW-0325">Glycoprotein</keyword>
<feature type="region of interest" description="Disordered" evidence="6">
    <location>
        <begin position="1"/>
        <end position="36"/>
    </location>
</feature>
<dbReference type="SUPFAM" id="SSF103473">
    <property type="entry name" value="MFS general substrate transporter"/>
    <property type="match status" value="1"/>
</dbReference>
<name>A0A9P8WLR3_9HYPO</name>
<evidence type="ECO:0000313" key="9">
    <source>
        <dbReference type="EMBL" id="KAH6900773.1"/>
    </source>
</evidence>
<reference evidence="9 10" key="1">
    <citation type="journal article" date="2021" name="Nat. Commun.">
        <title>Genetic determinants of endophytism in the Arabidopsis root mycobiome.</title>
        <authorList>
            <person name="Mesny F."/>
            <person name="Miyauchi S."/>
            <person name="Thiergart T."/>
            <person name="Pickel B."/>
            <person name="Atanasova L."/>
            <person name="Karlsson M."/>
            <person name="Huettel B."/>
            <person name="Barry K.W."/>
            <person name="Haridas S."/>
            <person name="Chen C."/>
            <person name="Bauer D."/>
            <person name="Andreopoulos W."/>
            <person name="Pangilinan J."/>
            <person name="LaButti K."/>
            <person name="Riley R."/>
            <person name="Lipzen A."/>
            <person name="Clum A."/>
            <person name="Drula E."/>
            <person name="Henrissat B."/>
            <person name="Kohler A."/>
            <person name="Grigoriev I.V."/>
            <person name="Martin F.M."/>
            <person name="Hacquard S."/>
        </authorList>
    </citation>
    <scope>NUCLEOTIDE SEQUENCE [LARGE SCALE GENOMIC DNA]</scope>
    <source>
        <strain evidence="9 10">MPI-CAGE-CH-0241</strain>
    </source>
</reference>
<feature type="transmembrane region" description="Helical" evidence="7">
    <location>
        <begin position="271"/>
        <end position="291"/>
    </location>
</feature>
<evidence type="ECO:0000256" key="5">
    <source>
        <dbReference type="ARBA" id="ARBA00023180"/>
    </source>
</evidence>
<dbReference type="Gene3D" id="1.20.1720.10">
    <property type="entry name" value="Multidrug resistance protein D"/>
    <property type="match status" value="1"/>
</dbReference>
<dbReference type="InterPro" id="IPR011701">
    <property type="entry name" value="MFS"/>
</dbReference>
<evidence type="ECO:0000256" key="2">
    <source>
        <dbReference type="ARBA" id="ARBA00022692"/>
    </source>
</evidence>
<keyword evidence="2 7" id="KW-0812">Transmembrane</keyword>
<comment type="subcellular location">
    <subcellularLocation>
        <location evidence="1">Membrane</location>
        <topology evidence="1">Multi-pass membrane protein</topology>
    </subcellularLocation>
</comment>
<feature type="transmembrane region" description="Helical" evidence="7">
    <location>
        <begin position="237"/>
        <end position="259"/>
    </location>
</feature>
<feature type="transmembrane region" description="Helical" evidence="7">
    <location>
        <begin position="497"/>
        <end position="527"/>
    </location>
</feature>
<sequence length="583" mass="62785">MTSPTAESIDKQNGEPAGDTIEVPSNEETSDPPKGRDRTFHTKIIIFVILSLVSLAHAFDATCICVALPTIASELDATVSESLGLATSFLLTTTIAQPVYSELSHAIGKKIGYLISVSIFLAGTIVCGVARSSLVLLVGRTIQGLGAAGPQALSAMILTDLFPIRQRALFLSLLNISWALGTVTGPILGGYFTQCENAGWRWIFWINVPLLSTSFMGAWLLLGYHKPQGRLNHRLRRIDWVGIILFGFSGVALLLPLSWGGSKYPWKSAKVISPVVLSAIGFIALAVYETFYAKHPMFRPSVFSNRSTCLQFVNITIHGVLMWMALYYMSVFYLGVKDYSPLKTGVWALPATLTVAPIAAFAGWLVAMIGTYHWYIYSGWALMILAFGLLKAVDENMSTGIVLFFTFVLGVGMGLLIPAMTFGVQATTSNEDSGHAIATVFVLRSAGQCLGVAVGLAVFSSRLQVELGKLGYNDDAAQHMMKSMRQSLRTGGPEDWAVIHAVVTALGVVWITGCAMASVAGVLTIAIKCPRLPEDDQGPPLVSQATRSLIQVDEERLSPPGNADIPLANLGTRCCHSRSHQPA</sequence>
<dbReference type="Pfam" id="PF07690">
    <property type="entry name" value="MFS_1"/>
    <property type="match status" value="1"/>
</dbReference>
<evidence type="ECO:0000256" key="6">
    <source>
        <dbReference type="SAM" id="MobiDB-lite"/>
    </source>
</evidence>
<feature type="transmembrane region" description="Helical" evidence="7">
    <location>
        <begin position="83"/>
        <end position="100"/>
    </location>
</feature>
<comment type="caution">
    <text evidence="9">The sequence shown here is derived from an EMBL/GenBank/DDBJ whole genome shotgun (WGS) entry which is preliminary data.</text>
</comment>
<feature type="transmembrane region" description="Helical" evidence="7">
    <location>
        <begin position="436"/>
        <end position="459"/>
    </location>
</feature>
<evidence type="ECO:0000256" key="3">
    <source>
        <dbReference type="ARBA" id="ARBA00022989"/>
    </source>
</evidence>
<organism evidence="9 10">
    <name type="scientific">Thelonectria olida</name>
    <dbReference type="NCBI Taxonomy" id="1576542"/>
    <lineage>
        <taxon>Eukaryota</taxon>
        <taxon>Fungi</taxon>
        <taxon>Dikarya</taxon>
        <taxon>Ascomycota</taxon>
        <taxon>Pezizomycotina</taxon>
        <taxon>Sordariomycetes</taxon>
        <taxon>Hypocreomycetidae</taxon>
        <taxon>Hypocreales</taxon>
        <taxon>Nectriaceae</taxon>
        <taxon>Thelonectria</taxon>
    </lineage>
</organism>
<gene>
    <name evidence="9" type="ORF">B0T10DRAFT_571471</name>
</gene>
<accession>A0A9P8WLR3</accession>
<dbReference type="PANTHER" id="PTHR23501">
    <property type="entry name" value="MAJOR FACILITATOR SUPERFAMILY"/>
    <property type="match status" value="1"/>
</dbReference>
<feature type="transmembrane region" description="Helical" evidence="7">
    <location>
        <begin position="346"/>
        <end position="367"/>
    </location>
</feature>
<feature type="transmembrane region" description="Helical" evidence="7">
    <location>
        <begin position="142"/>
        <end position="162"/>
    </location>
</feature>
<feature type="transmembrane region" description="Helical" evidence="7">
    <location>
        <begin position="399"/>
        <end position="424"/>
    </location>
</feature>
<evidence type="ECO:0000313" key="10">
    <source>
        <dbReference type="Proteomes" id="UP000777438"/>
    </source>
</evidence>
<dbReference type="Gene3D" id="1.20.1250.20">
    <property type="entry name" value="MFS general substrate transporter like domains"/>
    <property type="match status" value="1"/>
</dbReference>
<feature type="transmembrane region" description="Helical" evidence="7">
    <location>
        <begin position="44"/>
        <end position="71"/>
    </location>
</feature>
<dbReference type="PANTHER" id="PTHR23501:SF59">
    <property type="entry name" value="MAJOR FACILITATOR SUPERFAMILY (MFS) PROFILE DOMAIN-CONTAINING PROTEIN-RELATED"/>
    <property type="match status" value="1"/>
</dbReference>
<dbReference type="OrthoDB" id="2351791at2759"/>
<dbReference type="GO" id="GO:0005886">
    <property type="term" value="C:plasma membrane"/>
    <property type="evidence" value="ECO:0007669"/>
    <property type="project" value="TreeGrafter"/>
</dbReference>
<dbReference type="GO" id="GO:0022857">
    <property type="term" value="F:transmembrane transporter activity"/>
    <property type="evidence" value="ECO:0007669"/>
    <property type="project" value="InterPro"/>
</dbReference>
<dbReference type="Proteomes" id="UP000777438">
    <property type="component" value="Unassembled WGS sequence"/>
</dbReference>
<dbReference type="AlphaFoldDB" id="A0A9P8WLR3"/>
<evidence type="ECO:0000256" key="7">
    <source>
        <dbReference type="SAM" id="Phobius"/>
    </source>
</evidence>
<dbReference type="EMBL" id="JAGPYM010000001">
    <property type="protein sequence ID" value="KAH6900773.1"/>
    <property type="molecule type" value="Genomic_DNA"/>
</dbReference>
<feature type="transmembrane region" description="Helical" evidence="7">
    <location>
        <begin position="112"/>
        <end position="136"/>
    </location>
</feature>
<protein>
    <submittedName>
        <fullName evidence="9">Major facilitator superfamily domain-containing protein</fullName>
    </submittedName>
</protein>
<dbReference type="InterPro" id="IPR036259">
    <property type="entry name" value="MFS_trans_sf"/>
</dbReference>
<keyword evidence="10" id="KW-1185">Reference proteome</keyword>
<dbReference type="InterPro" id="IPR020846">
    <property type="entry name" value="MFS_dom"/>
</dbReference>
<feature type="transmembrane region" description="Helical" evidence="7">
    <location>
        <begin position="374"/>
        <end position="393"/>
    </location>
</feature>
<evidence type="ECO:0000259" key="8">
    <source>
        <dbReference type="PROSITE" id="PS50850"/>
    </source>
</evidence>
<keyword evidence="3 7" id="KW-1133">Transmembrane helix</keyword>
<feature type="transmembrane region" description="Helical" evidence="7">
    <location>
        <begin position="169"/>
        <end position="192"/>
    </location>
</feature>
<evidence type="ECO:0000256" key="1">
    <source>
        <dbReference type="ARBA" id="ARBA00004141"/>
    </source>
</evidence>
<proteinExistence type="predicted"/>
<dbReference type="PRINTS" id="PR01036">
    <property type="entry name" value="TCRTETB"/>
</dbReference>
<feature type="transmembrane region" description="Helical" evidence="7">
    <location>
        <begin position="204"/>
        <end position="225"/>
    </location>
</feature>
<evidence type="ECO:0000256" key="4">
    <source>
        <dbReference type="ARBA" id="ARBA00023136"/>
    </source>
</evidence>
<dbReference type="PROSITE" id="PS50850">
    <property type="entry name" value="MFS"/>
    <property type="match status" value="1"/>
</dbReference>